<dbReference type="Pfam" id="PF22669">
    <property type="entry name" value="Exo_endo_phos2"/>
    <property type="match status" value="1"/>
</dbReference>
<dbReference type="InterPro" id="IPR045849">
    <property type="entry name" value="IP5P_plant"/>
</dbReference>
<dbReference type="GO" id="GO:0034485">
    <property type="term" value="F:phosphatidylinositol-3,4,5-trisphosphate 5-phosphatase activity"/>
    <property type="evidence" value="ECO:0007669"/>
    <property type="project" value="TreeGrafter"/>
</dbReference>
<organism evidence="4 5">
    <name type="scientific">Fraxinus pennsylvanica</name>
    <dbReference type="NCBI Taxonomy" id="56036"/>
    <lineage>
        <taxon>Eukaryota</taxon>
        <taxon>Viridiplantae</taxon>
        <taxon>Streptophyta</taxon>
        <taxon>Embryophyta</taxon>
        <taxon>Tracheophyta</taxon>
        <taxon>Spermatophyta</taxon>
        <taxon>Magnoliopsida</taxon>
        <taxon>eudicotyledons</taxon>
        <taxon>Gunneridae</taxon>
        <taxon>Pentapetalae</taxon>
        <taxon>asterids</taxon>
        <taxon>lamiids</taxon>
        <taxon>Lamiales</taxon>
        <taxon>Oleaceae</taxon>
        <taxon>Oleeae</taxon>
        <taxon>Fraxinus</taxon>
    </lineage>
</organism>
<protein>
    <recommendedName>
        <fullName evidence="3">Inositol polyphosphate-related phosphatase domain-containing protein</fullName>
    </recommendedName>
</protein>
<gene>
    <name evidence="4" type="ORF">FPE_LOCUS27855</name>
</gene>
<evidence type="ECO:0000256" key="1">
    <source>
        <dbReference type="ARBA" id="ARBA00010768"/>
    </source>
</evidence>
<reference evidence="4" key="1">
    <citation type="submission" date="2023-05" db="EMBL/GenBank/DDBJ databases">
        <authorList>
            <person name="Huff M."/>
        </authorList>
    </citation>
    <scope>NUCLEOTIDE SEQUENCE</scope>
</reference>
<keyword evidence="5" id="KW-1185">Reference proteome</keyword>
<dbReference type="PANTHER" id="PTHR45666:SF18">
    <property type="entry name" value="TYPE IV INOSITOL POLYPHOSPHATE 5-PHOSPHATASE 9"/>
    <property type="match status" value="1"/>
</dbReference>
<feature type="domain" description="Inositol polyphosphate-related phosphatase" evidence="3">
    <location>
        <begin position="34"/>
        <end position="139"/>
    </location>
</feature>
<dbReference type="AlphaFoldDB" id="A0AAD2A2T1"/>
<sequence length="155" mass="18079">MIDGFQRALKRCQVMQRTPIIECEMLRGSILSRTKGITFVHDQCRVIWLGDLNYRINLPEATTRSLVKNKEWSILLHNDQLKAELAKTMSLRGGMRRKSKKKRRSPAWCDRIIWFGKELKKIQYNRGGMGLSDHRSVQAIFTVEVDVLSNKFDDL</sequence>
<dbReference type="Proteomes" id="UP000834106">
    <property type="component" value="Chromosome 17"/>
</dbReference>
<dbReference type="InterPro" id="IPR036691">
    <property type="entry name" value="Endo/exonu/phosph_ase_sf"/>
</dbReference>
<comment type="similarity">
    <text evidence="1">Belongs to the inositol polyphosphate 5-phosphatase family.</text>
</comment>
<dbReference type="EMBL" id="OU503052">
    <property type="protein sequence ID" value="CAI9780425.1"/>
    <property type="molecule type" value="Genomic_DNA"/>
</dbReference>
<evidence type="ECO:0000313" key="4">
    <source>
        <dbReference type="EMBL" id="CAI9780425.1"/>
    </source>
</evidence>
<dbReference type="Gene3D" id="3.60.10.10">
    <property type="entry name" value="Endonuclease/exonuclease/phosphatase"/>
    <property type="match status" value="1"/>
</dbReference>
<dbReference type="InterPro" id="IPR000300">
    <property type="entry name" value="IPPc"/>
</dbReference>
<name>A0AAD2A2T1_9LAMI</name>
<dbReference type="GO" id="GO:0004445">
    <property type="term" value="F:inositol-polyphosphate 5-phosphatase activity"/>
    <property type="evidence" value="ECO:0007669"/>
    <property type="project" value="InterPro"/>
</dbReference>
<dbReference type="SUPFAM" id="SSF56219">
    <property type="entry name" value="DNase I-like"/>
    <property type="match status" value="1"/>
</dbReference>
<proteinExistence type="inferred from homology"/>
<keyword evidence="2" id="KW-0378">Hydrolase</keyword>
<evidence type="ECO:0000256" key="2">
    <source>
        <dbReference type="ARBA" id="ARBA00022801"/>
    </source>
</evidence>
<evidence type="ECO:0000259" key="3">
    <source>
        <dbReference type="Pfam" id="PF22669"/>
    </source>
</evidence>
<dbReference type="GO" id="GO:0004439">
    <property type="term" value="F:phosphatidylinositol-4,5-bisphosphate 5-phosphatase activity"/>
    <property type="evidence" value="ECO:0007669"/>
    <property type="project" value="TreeGrafter"/>
</dbReference>
<dbReference type="GO" id="GO:0046856">
    <property type="term" value="P:phosphatidylinositol dephosphorylation"/>
    <property type="evidence" value="ECO:0007669"/>
    <property type="project" value="InterPro"/>
</dbReference>
<evidence type="ECO:0000313" key="5">
    <source>
        <dbReference type="Proteomes" id="UP000834106"/>
    </source>
</evidence>
<dbReference type="PANTHER" id="PTHR45666">
    <property type="entry name" value="TYPE IV INOSITOL POLYPHOSPHATE 5-PHOSPHATASE 9"/>
    <property type="match status" value="1"/>
</dbReference>
<accession>A0AAD2A2T1</accession>